<evidence type="ECO:0000256" key="2">
    <source>
        <dbReference type="ARBA" id="ARBA00005464"/>
    </source>
</evidence>
<keyword evidence="5" id="KW-0143">Chaperone</keyword>
<accession>A0A3B0SNZ8</accession>
<reference evidence="9" key="1">
    <citation type="submission" date="2018-06" db="EMBL/GenBank/DDBJ databases">
        <authorList>
            <person name="Zhirakovskaya E."/>
        </authorList>
    </citation>
    <scope>NUCLEOTIDE SEQUENCE</scope>
</reference>
<dbReference type="SUPFAM" id="SSF102735">
    <property type="entry name" value="Trigger factor ribosome-binding domain"/>
    <property type="match status" value="1"/>
</dbReference>
<evidence type="ECO:0000256" key="4">
    <source>
        <dbReference type="ARBA" id="ARBA00023110"/>
    </source>
</evidence>
<feature type="region of interest" description="Disordered" evidence="7">
    <location>
        <begin position="440"/>
        <end position="502"/>
    </location>
</feature>
<keyword evidence="9" id="KW-0132">Cell division</keyword>
<dbReference type="Gene3D" id="3.30.70.1050">
    <property type="entry name" value="Trigger factor ribosome-binding domain"/>
    <property type="match status" value="1"/>
</dbReference>
<dbReference type="GO" id="GO:0051083">
    <property type="term" value="P:'de novo' cotranslational protein folding"/>
    <property type="evidence" value="ECO:0007669"/>
    <property type="project" value="TreeGrafter"/>
</dbReference>
<dbReference type="EMBL" id="UOEE01000258">
    <property type="protein sequence ID" value="VAV98163.1"/>
    <property type="molecule type" value="Genomic_DNA"/>
</dbReference>
<dbReference type="FunFam" id="3.10.50.40:FF:000001">
    <property type="entry name" value="Trigger factor"/>
    <property type="match status" value="1"/>
</dbReference>
<dbReference type="GO" id="GO:0003755">
    <property type="term" value="F:peptidyl-prolyl cis-trans isomerase activity"/>
    <property type="evidence" value="ECO:0007669"/>
    <property type="project" value="UniProtKB-KW"/>
</dbReference>
<dbReference type="GO" id="GO:0043335">
    <property type="term" value="P:protein unfolding"/>
    <property type="evidence" value="ECO:0007669"/>
    <property type="project" value="TreeGrafter"/>
</dbReference>
<dbReference type="HAMAP" id="MF_00303">
    <property type="entry name" value="Trigger_factor_Tig"/>
    <property type="match status" value="1"/>
</dbReference>
<dbReference type="InterPro" id="IPR027304">
    <property type="entry name" value="Trigger_fact/SurA_dom_sf"/>
</dbReference>
<dbReference type="AlphaFoldDB" id="A0A3B0SNZ8"/>
<dbReference type="Pfam" id="PF05697">
    <property type="entry name" value="Trigger_N"/>
    <property type="match status" value="1"/>
</dbReference>
<dbReference type="PANTHER" id="PTHR30560:SF3">
    <property type="entry name" value="TRIGGER FACTOR-LIKE PROTEIN TIG, CHLOROPLASTIC"/>
    <property type="match status" value="1"/>
</dbReference>
<dbReference type="Gene3D" id="3.10.50.40">
    <property type="match status" value="1"/>
</dbReference>
<keyword evidence="6 9" id="KW-0413">Isomerase</keyword>
<dbReference type="GO" id="GO:0044183">
    <property type="term" value="F:protein folding chaperone"/>
    <property type="evidence" value="ECO:0007669"/>
    <property type="project" value="TreeGrafter"/>
</dbReference>
<keyword evidence="4" id="KW-0697">Rotamase</keyword>
<gene>
    <name evidence="9" type="ORF">MNBD_ALPHA06-867</name>
</gene>
<sequence length="502" mass="55164">MQVKETKAEGLSRSYDILVTIAELDAKLDAKVNEVQPEVSLKGFRPGKVPAAHIKRMFGKSMMGELVQSTMDEATKQALNDNNIKPAGEPHVHLETKAEDIVAGKADLKFHFHVDIMPQFTPADPAKIKIERPVYEATDADIKEAVARIADDQKSFEEKTAKAKAADGDAVVIDFSGSIDGEKFEGGAAEDAEVILGAGQFIPGFEEQLLGAKKGDTPKLTVTFPEDYQAEKLAGKEAVFETTVKAVKGPVKTKLDDEFAEKLGLTSLDALNDIIRKNLETEYANQSRARAKRRVLDQMDELHSFDLPPGMVEAEFQQIWQQVEADIKEGNMDDDDKDKSDDELKAEYQAISERRVRLGLVLAEIGQANNVTVAAEEVSRAINQEAMRYQGQEKQVVEFFQKNPEAQARLRAPIFEEKVVDYILELAEVKDVKVSKEELFSDDDAPGTVVPAKKKTTAKKKPAAKKAPAKKAAPKKATAKKPAPKKATAKKPAAKKKPASKK</sequence>
<dbReference type="SUPFAM" id="SSF109998">
    <property type="entry name" value="Triger factor/SurA peptide-binding domain-like"/>
    <property type="match status" value="1"/>
</dbReference>
<evidence type="ECO:0000256" key="1">
    <source>
        <dbReference type="ARBA" id="ARBA00000971"/>
    </source>
</evidence>
<dbReference type="PROSITE" id="PS50059">
    <property type="entry name" value="FKBP_PPIASE"/>
    <property type="match status" value="1"/>
</dbReference>
<comment type="similarity">
    <text evidence="2">Belongs to the FKBP-type PPIase family. Tig subfamily.</text>
</comment>
<keyword evidence="9" id="KW-0131">Cell cycle</keyword>
<dbReference type="InterPro" id="IPR008881">
    <property type="entry name" value="Trigger_fac_ribosome-bd_bac"/>
</dbReference>
<dbReference type="PANTHER" id="PTHR30560">
    <property type="entry name" value="TRIGGER FACTOR CHAPERONE AND PEPTIDYL-PROLYL CIS/TRANS ISOMERASE"/>
    <property type="match status" value="1"/>
</dbReference>
<dbReference type="GO" id="GO:0051301">
    <property type="term" value="P:cell division"/>
    <property type="evidence" value="ECO:0007669"/>
    <property type="project" value="UniProtKB-KW"/>
</dbReference>
<dbReference type="GO" id="GO:0015031">
    <property type="term" value="P:protein transport"/>
    <property type="evidence" value="ECO:0007669"/>
    <property type="project" value="InterPro"/>
</dbReference>
<dbReference type="Pfam" id="PF00254">
    <property type="entry name" value="FKBP_C"/>
    <property type="match status" value="1"/>
</dbReference>
<evidence type="ECO:0000256" key="3">
    <source>
        <dbReference type="ARBA" id="ARBA00013194"/>
    </source>
</evidence>
<dbReference type="GO" id="GO:0043022">
    <property type="term" value="F:ribosome binding"/>
    <property type="evidence" value="ECO:0007669"/>
    <property type="project" value="TreeGrafter"/>
</dbReference>
<feature type="compositionally biased region" description="Basic residues" evidence="7">
    <location>
        <begin position="452"/>
        <end position="502"/>
    </location>
</feature>
<dbReference type="SUPFAM" id="SSF54534">
    <property type="entry name" value="FKBP-like"/>
    <property type="match status" value="1"/>
</dbReference>
<name>A0A3B0SNZ8_9ZZZZ</name>
<dbReference type="NCBIfam" id="TIGR00115">
    <property type="entry name" value="tig"/>
    <property type="match status" value="1"/>
</dbReference>
<protein>
    <recommendedName>
        <fullName evidence="3">peptidylprolyl isomerase</fullName>
        <ecNumber evidence="3">5.2.1.8</ecNumber>
    </recommendedName>
</protein>
<dbReference type="InterPro" id="IPR001179">
    <property type="entry name" value="PPIase_FKBP_dom"/>
</dbReference>
<dbReference type="Gene3D" id="1.10.3120.10">
    <property type="entry name" value="Trigger factor, C-terminal domain"/>
    <property type="match status" value="1"/>
</dbReference>
<evidence type="ECO:0000259" key="8">
    <source>
        <dbReference type="PROSITE" id="PS50059"/>
    </source>
</evidence>
<comment type="catalytic activity">
    <reaction evidence="1">
        <text>[protein]-peptidylproline (omega=180) = [protein]-peptidylproline (omega=0)</text>
        <dbReference type="Rhea" id="RHEA:16237"/>
        <dbReference type="Rhea" id="RHEA-COMP:10747"/>
        <dbReference type="Rhea" id="RHEA-COMP:10748"/>
        <dbReference type="ChEBI" id="CHEBI:83833"/>
        <dbReference type="ChEBI" id="CHEBI:83834"/>
        <dbReference type="EC" id="5.2.1.8"/>
    </reaction>
</comment>
<evidence type="ECO:0000256" key="5">
    <source>
        <dbReference type="ARBA" id="ARBA00023186"/>
    </source>
</evidence>
<dbReference type="Pfam" id="PF05698">
    <property type="entry name" value="Trigger_C"/>
    <property type="match status" value="1"/>
</dbReference>
<dbReference type="InterPro" id="IPR036611">
    <property type="entry name" value="Trigger_fac_ribosome-bd_sf"/>
</dbReference>
<dbReference type="InterPro" id="IPR005215">
    <property type="entry name" value="Trig_fac"/>
</dbReference>
<organism evidence="9">
    <name type="scientific">hydrothermal vent metagenome</name>
    <dbReference type="NCBI Taxonomy" id="652676"/>
    <lineage>
        <taxon>unclassified sequences</taxon>
        <taxon>metagenomes</taxon>
        <taxon>ecological metagenomes</taxon>
    </lineage>
</organism>
<proteinExistence type="inferred from homology"/>
<evidence type="ECO:0000256" key="6">
    <source>
        <dbReference type="ARBA" id="ARBA00023235"/>
    </source>
</evidence>
<feature type="domain" description="PPIase FKBP-type" evidence="8">
    <location>
        <begin position="168"/>
        <end position="228"/>
    </location>
</feature>
<evidence type="ECO:0000313" key="9">
    <source>
        <dbReference type="EMBL" id="VAV98163.1"/>
    </source>
</evidence>
<evidence type="ECO:0000256" key="7">
    <source>
        <dbReference type="SAM" id="MobiDB-lite"/>
    </source>
</evidence>
<dbReference type="EC" id="5.2.1.8" evidence="3"/>
<dbReference type="InterPro" id="IPR037041">
    <property type="entry name" value="Trigger_fac_C_sf"/>
</dbReference>
<dbReference type="InterPro" id="IPR008880">
    <property type="entry name" value="Trigger_fac_C"/>
</dbReference>
<dbReference type="InterPro" id="IPR046357">
    <property type="entry name" value="PPIase_dom_sf"/>
</dbReference>